<name>A0A319E8W9_ASPSB</name>
<gene>
    <name evidence="1" type="ORF">BO78DRAFT_386889</name>
</gene>
<dbReference type="Proteomes" id="UP000248423">
    <property type="component" value="Unassembled WGS sequence"/>
</dbReference>
<dbReference type="AlphaFoldDB" id="A0A319E8W9"/>
<sequence length="167" mass="18613">MSDPVRRLSKLGGLRLKKHTKEREMMIGCFTSDTGKWSITKHDENWNGSVENTAFYRNLRDDSIMNSDEIGGFGSSCPVVDKITVPMQNVGVGIHEQELDLDGLLYHPGNDPVFLRLGGHGLCRLITLHDELLGNMVAASSFLMSDLQRLKVAESLVKDYCHAARPK</sequence>
<evidence type="ECO:0000313" key="2">
    <source>
        <dbReference type="Proteomes" id="UP000248423"/>
    </source>
</evidence>
<accession>A0A319E8W9</accession>
<protein>
    <submittedName>
        <fullName evidence="1">Uncharacterized protein</fullName>
    </submittedName>
</protein>
<reference evidence="1 2" key="1">
    <citation type="submission" date="2018-02" db="EMBL/GenBank/DDBJ databases">
        <title>The genomes of Aspergillus section Nigri reveals drivers in fungal speciation.</title>
        <authorList>
            <consortium name="DOE Joint Genome Institute"/>
            <person name="Vesth T.C."/>
            <person name="Nybo J."/>
            <person name="Theobald S."/>
            <person name="Brandl J."/>
            <person name="Frisvad J.C."/>
            <person name="Nielsen K.F."/>
            <person name="Lyhne E.K."/>
            <person name="Kogle M.E."/>
            <person name="Kuo A."/>
            <person name="Riley R."/>
            <person name="Clum A."/>
            <person name="Nolan M."/>
            <person name="Lipzen A."/>
            <person name="Salamov A."/>
            <person name="Henrissat B."/>
            <person name="Wiebenga A."/>
            <person name="De vries R.P."/>
            <person name="Grigoriev I.V."/>
            <person name="Mortensen U.H."/>
            <person name="Andersen M.R."/>
            <person name="Baker S.E."/>
        </authorList>
    </citation>
    <scope>NUCLEOTIDE SEQUENCE [LARGE SCALE GENOMIC DNA]</scope>
    <source>
        <strain evidence="1 2">CBS 121057</strain>
    </source>
</reference>
<dbReference type="VEuPathDB" id="FungiDB:BO78DRAFT_386889"/>
<keyword evidence="2" id="KW-1185">Reference proteome</keyword>
<organism evidence="1 2">
    <name type="scientific">Aspergillus sclerotiicarbonarius (strain CBS 121057 / IBT 28362)</name>
    <dbReference type="NCBI Taxonomy" id="1448318"/>
    <lineage>
        <taxon>Eukaryota</taxon>
        <taxon>Fungi</taxon>
        <taxon>Dikarya</taxon>
        <taxon>Ascomycota</taxon>
        <taxon>Pezizomycotina</taxon>
        <taxon>Eurotiomycetes</taxon>
        <taxon>Eurotiomycetidae</taxon>
        <taxon>Eurotiales</taxon>
        <taxon>Aspergillaceae</taxon>
        <taxon>Aspergillus</taxon>
        <taxon>Aspergillus subgen. Circumdati</taxon>
    </lineage>
</organism>
<proteinExistence type="predicted"/>
<dbReference type="EMBL" id="KZ826349">
    <property type="protein sequence ID" value="PYI06526.1"/>
    <property type="molecule type" value="Genomic_DNA"/>
</dbReference>
<evidence type="ECO:0000313" key="1">
    <source>
        <dbReference type="EMBL" id="PYI06526.1"/>
    </source>
</evidence>